<gene>
    <name evidence="3" type="ORF">SAMN05421680_102169</name>
    <name evidence="2" type="ORF">Xmau_00574</name>
</gene>
<feature type="transmembrane region" description="Helical" evidence="1">
    <location>
        <begin position="12"/>
        <end position="31"/>
    </location>
</feature>
<dbReference type="Proteomes" id="UP000198919">
    <property type="component" value="Unassembled WGS sequence"/>
</dbReference>
<evidence type="ECO:0000313" key="5">
    <source>
        <dbReference type="Proteomes" id="UP000224607"/>
    </source>
</evidence>
<dbReference type="EMBL" id="NITY01000001">
    <property type="protein sequence ID" value="PHM46177.1"/>
    <property type="molecule type" value="Genomic_DNA"/>
</dbReference>
<organism evidence="3 4">
    <name type="scientific">Xenorhabdus mauleonii</name>
    <dbReference type="NCBI Taxonomy" id="351675"/>
    <lineage>
        <taxon>Bacteria</taxon>
        <taxon>Pseudomonadati</taxon>
        <taxon>Pseudomonadota</taxon>
        <taxon>Gammaproteobacteria</taxon>
        <taxon>Enterobacterales</taxon>
        <taxon>Morganellaceae</taxon>
        <taxon>Xenorhabdus</taxon>
    </lineage>
</organism>
<dbReference type="Proteomes" id="UP000224607">
    <property type="component" value="Unassembled WGS sequence"/>
</dbReference>
<keyword evidence="5" id="KW-1185">Reference proteome</keyword>
<evidence type="ECO:0000313" key="3">
    <source>
        <dbReference type="EMBL" id="SFI58300.1"/>
    </source>
</evidence>
<keyword evidence="1" id="KW-0812">Transmembrane</keyword>
<keyword evidence="1" id="KW-0472">Membrane</keyword>
<dbReference type="EMBL" id="FORG01000002">
    <property type="protein sequence ID" value="SFI58300.1"/>
    <property type="molecule type" value="Genomic_DNA"/>
</dbReference>
<reference evidence="3" key="2">
    <citation type="submission" date="2016-10" db="EMBL/GenBank/DDBJ databases">
        <authorList>
            <person name="de Groot N.N."/>
        </authorList>
    </citation>
    <scope>NUCLEOTIDE SEQUENCE [LARGE SCALE GENOMIC DNA]</scope>
    <source>
        <strain evidence="3">DSM 17908</strain>
    </source>
</reference>
<evidence type="ECO:0000313" key="4">
    <source>
        <dbReference type="Proteomes" id="UP000198919"/>
    </source>
</evidence>
<proteinExistence type="predicted"/>
<sequence length="40" mass="4456">MNIWSKLLNSKIVGYIIGMVCAFLFGISPVAEEDVEKLVK</sequence>
<evidence type="ECO:0000313" key="2">
    <source>
        <dbReference type="EMBL" id="PHM46177.1"/>
    </source>
</evidence>
<accession>A0A1I3JDU5</accession>
<reference evidence="4" key="1">
    <citation type="submission" date="2016-10" db="EMBL/GenBank/DDBJ databases">
        <authorList>
            <person name="Varghese N."/>
            <person name="Submissions S."/>
        </authorList>
    </citation>
    <scope>NUCLEOTIDE SEQUENCE [LARGE SCALE GENOMIC DNA]</scope>
    <source>
        <strain evidence="4">DSM 17908</strain>
    </source>
</reference>
<evidence type="ECO:0000256" key="1">
    <source>
        <dbReference type="SAM" id="Phobius"/>
    </source>
</evidence>
<keyword evidence="1" id="KW-1133">Transmembrane helix</keyword>
<dbReference type="AlphaFoldDB" id="A0A1I3JDU5"/>
<reference evidence="2 5" key="3">
    <citation type="journal article" date="2017" name="Nat. Microbiol.">
        <title>Natural product diversity associated with the nematode symbionts Photorhabdus and Xenorhabdus.</title>
        <authorList>
            <person name="Tobias N.J."/>
            <person name="Wolff H."/>
            <person name="Djahanschiri B."/>
            <person name="Grundmann F."/>
            <person name="Kronenwerth M."/>
            <person name="Shi Y.M."/>
            <person name="Simonyi S."/>
            <person name="Grun P."/>
            <person name="Shapiro-Ilan D."/>
            <person name="Pidot S.J."/>
            <person name="Stinear T.P."/>
            <person name="Ebersberger I."/>
            <person name="Bode H.B."/>
        </authorList>
    </citation>
    <scope>NUCLEOTIDE SEQUENCE [LARGE SCALE GENOMIC DNA]</scope>
    <source>
        <strain evidence="2 5">DSM 17908</strain>
    </source>
</reference>
<protein>
    <submittedName>
        <fullName evidence="3">Uncharacterized protein</fullName>
    </submittedName>
</protein>
<name>A0A1I3JDU5_9GAMM</name>